<sequence length="70" mass="7646">MTDHATAAPSSRWCAPTYNEAGGYWKAEVRAPLTSRERAVGTEPVAFGPTEAACVAETARIDRQRERLLP</sequence>
<organism evidence="1 2">
    <name type="scientific">Actinoallomurus oryzae</name>
    <dbReference type="NCBI Taxonomy" id="502180"/>
    <lineage>
        <taxon>Bacteria</taxon>
        <taxon>Bacillati</taxon>
        <taxon>Actinomycetota</taxon>
        <taxon>Actinomycetes</taxon>
        <taxon>Streptosporangiales</taxon>
        <taxon>Thermomonosporaceae</taxon>
        <taxon>Actinoallomurus</taxon>
    </lineage>
</organism>
<proteinExistence type="predicted"/>
<reference evidence="2" key="1">
    <citation type="journal article" date="2019" name="Int. J. Syst. Evol. Microbiol.">
        <title>The Global Catalogue of Microorganisms (GCM) 10K type strain sequencing project: providing services to taxonomists for standard genome sequencing and annotation.</title>
        <authorList>
            <consortium name="The Broad Institute Genomics Platform"/>
            <consortium name="The Broad Institute Genome Sequencing Center for Infectious Disease"/>
            <person name="Wu L."/>
            <person name="Ma J."/>
        </authorList>
    </citation>
    <scope>NUCLEOTIDE SEQUENCE [LARGE SCALE GENOMIC DNA]</scope>
    <source>
        <strain evidence="2">JCM 17933</strain>
    </source>
</reference>
<comment type="caution">
    <text evidence="1">The sequence shown here is derived from an EMBL/GenBank/DDBJ whole genome shotgun (WGS) entry which is preliminary data.</text>
</comment>
<dbReference type="Proteomes" id="UP001500503">
    <property type="component" value="Unassembled WGS sequence"/>
</dbReference>
<evidence type="ECO:0000313" key="1">
    <source>
        <dbReference type="EMBL" id="GAA4506369.1"/>
    </source>
</evidence>
<evidence type="ECO:0000313" key="2">
    <source>
        <dbReference type="Proteomes" id="UP001500503"/>
    </source>
</evidence>
<name>A0ABP8QN83_9ACTN</name>
<accession>A0ABP8QN83</accession>
<protein>
    <submittedName>
        <fullName evidence="1">Uncharacterized protein</fullName>
    </submittedName>
</protein>
<gene>
    <name evidence="1" type="ORF">GCM10023191_063350</name>
</gene>
<dbReference type="EMBL" id="BAABHF010000039">
    <property type="protein sequence ID" value="GAA4506369.1"/>
    <property type="molecule type" value="Genomic_DNA"/>
</dbReference>
<keyword evidence="2" id="KW-1185">Reference proteome</keyword>